<sequence length="86" mass="9054">MVSLCLAVVGRARAGFTGYGDRGWPPQSISLLWVLAVCSGRFLNSALSLEFAFQTRFACFVGCQDVLVAINAIGSAQARGDVKLAG</sequence>
<protein>
    <submittedName>
        <fullName evidence="1">Uncharacterized protein</fullName>
    </submittedName>
</protein>
<dbReference type="PATRIC" id="fig|991778.3.peg.533"/>
<proteinExistence type="predicted"/>
<dbReference type="EMBL" id="AFAR01000026">
    <property type="protein sequence ID" value="EGF29497.1"/>
    <property type="molecule type" value="Genomic_DNA"/>
</dbReference>
<evidence type="ECO:0000313" key="2">
    <source>
        <dbReference type="Proteomes" id="UP000006222"/>
    </source>
</evidence>
<dbReference type="Proteomes" id="UP000006222">
    <property type="component" value="Unassembled WGS sequence"/>
</dbReference>
<evidence type="ECO:0000313" key="1">
    <source>
        <dbReference type="EMBL" id="EGF29497.1"/>
    </source>
</evidence>
<organism evidence="1 2">
    <name type="scientific">Rhodopirellula baltica WH47</name>
    <dbReference type="NCBI Taxonomy" id="991778"/>
    <lineage>
        <taxon>Bacteria</taxon>
        <taxon>Pseudomonadati</taxon>
        <taxon>Planctomycetota</taxon>
        <taxon>Planctomycetia</taxon>
        <taxon>Pirellulales</taxon>
        <taxon>Pirellulaceae</taxon>
        <taxon>Rhodopirellula</taxon>
    </lineage>
</organism>
<name>F2ALH0_RHOBT</name>
<reference evidence="1 2" key="1">
    <citation type="journal article" date="2013" name="Mar. Genomics">
        <title>Expression of sulfatases in Rhodopirellula baltica and the diversity of sulfatases in the genus Rhodopirellula.</title>
        <authorList>
            <person name="Wegner C.E."/>
            <person name="Richter-Heitmann T."/>
            <person name="Klindworth A."/>
            <person name="Klockow C."/>
            <person name="Richter M."/>
            <person name="Achstetter T."/>
            <person name="Glockner F.O."/>
            <person name="Harder J."/>
        </authorList>
    </citation>
    <scope>NUCLEOTIDE SEQUENCE [LARGE SCALE GENOMIC DNA]</scope>
    <source>
        <strain evidence="1 2">WH47</strain>
    </source>
</reference>
<comment type="caution">
    <text evidence="1">The sequence shown here is derived from an EMBL/GenBank/DDBJ whole genome shotgun (WGS) entry which is preliminary data.</text>
</comment>
<dbReference type="AlphaFoldDB" id="F2ALH0"/>
<gene>
    <name evidence="1" type="ORF">RBWH47_04506</name>
</gene>
<accession>F2ALH0</accession>